<dbReference type="EMBL" id="LUEZ02000040">
    <property type="protein sequence ID" value="RDB25815.1"/>
    <property type="molecule type" value="Genomic_DNA"/>
</dbReference>
<dbReference type="GO" id="GO:0071944">
    <property type="term" value="C:cell periphery"/>
    <property type="evidence" value="ECO:0007669"/>
    <property type="project" value="UniProtKB-ARBA"/>
</dbReference>
<gene>
    <name evidence="7" type="ORF">Hypma_006479</name>
</gene>
<dbReference type="Proteomes" id="UP000076154">
    <property type="component" value="Unassembled WGS sequence"/>
</dbReference>
<sequence length="450" mass="47855">MPRHFAKRQDPVAVPTGINGIDTTAIVVDPDANTATALAFDSTVIPGASQSAPDFGIGTTPVITTTPIATQTTPTSSPSISAASGSSSPIPLSTVVAACVGALIGAIALILLALWFYRRYAKSLKKHAVSRRTLAQPRNKQGDIGRRRSHLEPWNKLEDGDDKWEGQYQTKEVDTVAPMEKLTMFKKSPSVRTAWTHKSSEEGASFEGHPFAQYHPGLAADLASGNKVPDMPIARPFLGRVDAGQAISWDGETLGGSSLLSIHSNRLTSGAMSPTLAIPTPPPATQSQLHRWESAEVIEYEDSQASDKNPFGAGSQTLKGPGTTNPFFNAQISLPETRSRSNSTSKGSKGKGRAVDDEDPFSDANMSMPRPTFSTVTHTAQSSVSSNERALQSLIAALEVSEEEVQERLRVASMQPSFISATSAYTSGGEDDDVTGSFPLPPSVDSGHRR</sequence>
<name>A0A369JZP3_HYPMA</name>
<dbReference type="PANTHER" id="PTHR15549">
    <property type="entry name" value="PAIRED IMMUNOGLOBULIN-LIKE TYPE 2 RECEPTOR"/>
    <property type="match status" value="1"/>
</dbReference>
<reference evidence="7" key="1">
    <citation type="submission" date="2018-04" db="EMBL/GenBank/DDBJ databases">
        <title>Whole genome sequencing of Hypsizygus marmoreus.</title>
        <authorList>
            <person name="Choi I.-G."/>
            <person name="Min B."/>
            <person name="Kim J.-G."/>
            <person name="Kim S."/>
            <person name="Oh Y.-L."/>
            <person name="Kong W.-S."/>
            <person name="Park H."/>
            <person name="Jeong J."/>
            <person name="Song E.-S."/>
        </authorList>
    </citation>
    <scope>NUCLEOTIDE SEQUENCE [LARGE SCALE GENOMIC DNA]</scope>
    <source>
        <strain evidence="7">51987-8</strain>
    </source>
</reference>
<comment type="caution">
    <text evidence="7">The sequence shown here is derived from an EMBL/GenBank/DDBJ whole genome shotgun (WGS) entry which is preliminary data.</text>
</comment>
<dbReference type="InterPro" id="IPR051694">
    <property type="entry name" value="Immunoregulatory_rcpt-like"/>
</dbReference>
<feature type="compositionally biased region" description="Basic and acidic residues" evidence="5">
    <location>
        <begin position="140"/>
        <end position="158"/>
    </location>
</feature>
<organism evidence="7 8">
    <name type="scientific">Hypsizygus marmoreus</name>
    <name type="common">White beech mushroom</name>
    <name type="synonym">Agaricus marmoreus</name>
    <dbReference type="NCBI Taxonomy" id="39966"/>
    <lineage>
        <taxon>Eukaryota</taxon>
        <taxon>Fungi</taxon>
        <taxon>Dikarya</taxon>
        <taxon>Basidiomycota</taxon>
        <taxon>Agaricomycotina</taxon>
        <taxon>Agaricomycetes</taxon>
        <taxon>Agaricomycetidae</taxon>
        <taxon>Agaricales</taxon>
        <taxon>Tricholomatineae</taxon>
        <taxon>Lyophyllaceae</taxon>
        <taxon>Hypsizygus</taxon>
    </lineage>
</organism>
<feature type="compositionally biased region" description="Polar residues" evidence="5">
    <location>
        <begin position="372"/>
        <end position="384"/>
    </location>
</feature>
<accession>A0A369JZP3</accession>
<feature type="region of interest" description="Disordered" evidence="5">
    <location>
        <begin position="132"/>
        <end position="162"/>
    </location>
</feature>
<evidence type="ECO:0000256" key="6">
    <source>
        <dbReference type="SAM" id="Phobius"/>
    </source>
</evidence>
<proteinExistence type="predicted"/>
<evidence type="ECO:0000256" key="5">
    <source>
        <dbReference type="SAM" id="MobiDB-lite"/>
    </source>
</evidence>
<evidence type="ECO:0000256" key="1">
    <source>
        <dbReference type="ARBA" id="ARBA00004167"/>
    </source>
</evidence>
<keyword evidence="8" id="KW-1185">Reference proteome</keyword>
<protein>
    <submittedName>
        <fullName evidence="7">Uncharacterized protein</fullName>
    </submittedName>
</protein>
<evidence type="ECO:0000256" key="3">
    <source>
        <dbReference type="ARBA" id="ARBA00022989"/>
    </source>
</evidence>
<keyword evidence="4 6" id="KW-0472">Membrane</keyword>
<dbReference type="GO" id="GO:0016020">
    <property type="term" value="C:membrane"/>
    <property type="evidence" value="ECO:0007669"/>
    <property type="project" value="UniProtKB-SubCell"/>
</dbReference>
<dbReference type="AlphaFoldDB" id="A0A369JZP3"/>
<feature type="region of interest" description="Disordered" evidence="5">
    <location>
        <begin position="302"/>
        <end position="384"/>
    </location>
</feature>
<feature type="transmembrane region" description="Helical" evidence="6">
    <location>
        <begin position="95"/>
        <end position="117"/>
    </location>
</feature>
<evidence type="ECO:0000256" key="2">
    <source>
        <dbReference type="ARBA" id="ARBA00022692"/>
    </source>
</evidence>
<keyword evidence="2 6" id="KW-0812">Transmembrane</keyword>
<keyword evidence="3 6" id="KW-1133">Transmembrane helix</keyword>
<evidence type="ECO:0000256" key="4">
    <source>
        <dbReference type="ARBA" id="ARBA00023136"/>
    </source>
</evidence>
<evidence type="ECO:0000313" key="7">
    <source>
        <dbReference type="EMBL" id="RDB25815.1"/>
    </source>
</evidence>
<feature type="compositionally biased region" description="Polar residues" evidence="5">
    <location>
        <begin position="314"/>
        <end position="336"/>
    </location>
</feature>
<dbReference type="InParanoid" id="A0A369JZP3"/>
<feature type="region of interest" description="Disordered" evidence="5">
    <location>
        <begin position="422"/>
        <end position="450"/>
    </location>
</feature>
<dbReference type="PANTHER" id="PTHR15549:SF30">
    <property type="entry name" value="MID2 DOMAIN-CONTAINING PROTEIN"/>
    <property type="match status" value="1"/>
</dbReference>
<comment type="subcellular location">
    <subcellularLocation>
        <location evidence="1">Membrane</location>
        <topology evidence="1">Single-pass membrane protein</topology>
    </subcellularLocation>
</comment>
<evidence type="ECO:0000313" key="8">
    <source>
        <dbReference type="Proteomes" id="UP000076154"/>
    </source>
</evidence>
<dbReference type="OrthoDB" id="2670057at2759"/>